<protein>
    <recommendedName>
        <fullName evidence="4">BPTI/Kunitz inhibitor domain-containing protein</fullName>
    </recommendedName>
</protein>
<dbReference type="EMBL" id="AKHW03000981">
    <property type="protein sequence ID" value="KYO44007.1"/>
    <property type="molecule type" value="Genomic_DNA"/>
</dbReference>
<evidence type="ECO:0000256" key="1">
    <source>
        <dbReference type="SAM" id="Phobius"/>
    </source>
</evidence>
<gene>
    <name evidence="2" type="ORF">Y1Q_0016898</name>
</gene>
<evidence type="ECO:0000313" key="2">
    <source>
        <dbReference type="EMBL" id="KYO44007.1"/>
    </source>
</evidence>
<evidence type="ECO:0000313" key="3">
    <source>
        <dbReference type="Proteomes" id="UP000050525"/>
    </source>
</evidence>
<keyword evidence="3" id="KW-1185">Reference proteome</keyword>
<dbReference type="Gene3D" id="4.10.410.10">
    <property type="entry name" value="Pancreatic trypsin inhibitor Kunitz domain"/>
    <property type="match status" value="1"/>
</dbReference>
<dbReference type="GO" id="GO:0004867">
    <property type="term" value="F:serine-type endopeptidase inhibitor activity"/>
    <property type="evidence" value="ECO:0007669"/>
    <property type="project" value="InterPro"/>
</dbReference>
<dbReference type="Proteomes" id="UP000050525">
    <property type="component" value="Unassembled WGS sequence"/>
</dbReference>
<feature type="transmembrane region" description="Helical" evidence="1">
    <location>
        <begin position="15"/>
        <end position="35"/>
    </location>
</feature>
<reference evidence="2 3" key="1">
    <citation type="journal article" date="2012" name="Genome Biol.">
        <title>Sequencing three crocodilian genomes to illuminate the evolution of archosaurs and amniotes.</title>
        <authorList>
            <person name="St John J.A."/>
            <person name="Braun E.L."/>
            <person name="Isberg S.R."/>
            <person name="Miles L.G."/>
            <person name="Chong A.Y."/>
            <person name="Gongora J."/>
            <person name="Dalzell P."/>
            <person name="Moran C."/>
            <person name="Bed'hom B."/>
            <person name="Abzhanov A."/>
            <person name="Burgess S.C."/>
            <person name="Cooksey A.M."/>
            <person name="Castoe T.A."/>
            <person name="Crawford N.G."/>
            <person name="Densmore L.D."/>
            <person name="Drew J.C."/>
            <person name="Edwards S.V."/>
            <person name="Faircloth B.C."/>
            <person name="Fujita M.K."/>
            <person name="Greenwold M.J."/>
            <person name="Hoffmann F.G."/>
            <person name="Howard J.M."/>
            <person name="Iguchi T."/>
            <person name="Janes D.E."/>
            <person name="Khan S.Y."/>
            <person name="Kohno S."/>
            <person name="de Koning A.J."/>
            <person name="Lance S.L."/>
            <person name="McCarthy F.M."/>
            <person name="McCormack J.E."/>
            <person name="Merchant M.E."/>
            <person name="Peterson D.G."/>
            <person name="Pollock D.D."/>
            <person name="Pourmand N."/>
            <person name="Raney B.J."/>
            <person name="Roessler K.A."/>
            <person name="Sanford J.R."/>
            <person name="Sawyer R.H."/>
            <person name="Schmidt C.J."/>
            <person name="Triplett E.W."/>
            <person name="Tuberville T.D."/>
            <person name="Venegas-Anaya M."/>
            <person name="Howard J.T."/>
            <person name="Jarvis E.D."/>
            <person name="Guillette L.J.Jr."/>
            <person name="Glenn T.C."/>
            <person name="Green R.E."/>
            <person name="Ray D.A."/>
        </authorList>
    </citation>
    <scope>NUCLEOTIDE SEQUENCE [LARGE SCALE GENOMIC DNA]</scope>
    <source>
        <strain evidence="2">KSC_2009_1</strain>
    </source>
</reference>
<comment type="caution">
    <text evidence="2">The sequence shown here is derived from an EMBL/GenBank/DDBJ whole genome shotgun (WGS) entry which is preliminary data.</text>
</comment>
<sequence length="200" mass="21818">MEGAEQGAREPHVPVVSQSGSLLVLAGLLALWAGLQPASGQFSPGVCRLPPESGNCLAYVHLQPPVLLRRCHRQLQGVHLWGLWGQWEPVPHLGNLSPGLLVQGNANNFKTRLECEKRCKVGGKGLSLPGPDAARGMEAPGRWPDVQGRVKLACVWKVCSRHLQAPPRTRHVRTAPHTLLLQLGVQEMPTVHLWRLPGQC</sequence>
<name>A0A151P4L0_ALLMI</name>
<accession>A0A151P4L0</accession>
<keyword evidence="1" id="KW-1133">Transmembrane helix</keyword>
<evidence type="ECO:0008006" key="4">
    <source>
        <dbReference type="Google" id="ProtNLM"/>
    </source>
</evidence>
<keyword evidence="1" id="KW-0812">Transmembrane</keyword>
<keyword evidence="1" id="KW-0472">Membrane</keyword>
<proteinExistence type="predicted"/>
<dbReference type="AlphaFoldDB" id="A0A151P4L0"/>
<dbReference type="CDD" id="cd00109">
    <property type="entry name" value="Kunitz-type"/>
    <property type="match status" value="1"/>
</dbReference>
<organism evidence="2 3">
    <name type="scientific">Alligator mississippiensis</name>
    <name type="common">American alligator</name>
    <dbReference type="NCBI Taxonomy" id="8496"/>
    <lineage>
        <taxon>Eukaryota</taxon>
        <taxon>Metazoa</taxon>
        <taxon>Chordata</taxon>
        <taxon>Craniata</taxon>
        <taxon>Vertebrata</taxon>
        <taxon>Euteleostomi</taxon>
        <taxon>Archelosauria</taxon>
        <taxon>Archosauria</taxon>
        <taxon>Crocodylia</taxon>
        <taxon>Alligatoridae</taxon>
        <taxon>Alligatorinae</taxon>
        <taxon>Alligator</taxon>
    </lineage>
</organism>
<dbReference type="InterPro" id="IPR036880">
    <property type="entry name" value="Kunitz_BPTI_sf"/>
</dbReference>